<name>A7GPR3_BACCN</name>
<dbReference type="GO" id="GO:0016020">
    <property type="term" value="C:membrane"/>
    <property type="evidence" value="ECO:0007669"/>
    <property type="project" value="TreeGrafter"/>
</dbReference>
<dbReference type="PANTHER" id="PTHR43798">
    <property type="entry name" value="MONOACYLGLYCEROL LIPASE"/>
    <property type="match status" value="1"/>
</dbReference>
<protein>
    <submittedName>
        <fullName evidence="2">Alpha/beta hydrolase fold</fullName>
    </submittedName>
</protein>
<sequence length="260" mass="30213">MINKLQYECVNEKHTERVVFLNPLGATSQVWDLYKKSLMNDFEIILIDYPGFQNTEYHYVSSIQELTQLVTNTINELDEKPLHLIGYSFGGYVAQNLVMNSNLNVKTLTLIGSSKKVFNQGESLTSEWIKILNHMGLETFLKQLALWSFHTKTFEINPHTMRMFTISSIRGCSDKRVYENQLELITNYKTNMELEKIRVPSLIICGEYDNLYPKFCSEELKNSIKNARLIEVKDVGHAVPWEDPKKVLGEIYNFLRVNNK</sequence>
<dbReference type="InterPro" id="IPR000073">
    <property type="entry name" value="AB_hydrolase_1"/>
</dbReference>
<evidence type="ECO:0000259" key="1">
    <source>
        <dbReference type="Pfam" id="PF00561"/>
    </source>
</evidence>
<dbReference type="GeneID" id="33897146"/>
<dbReference type="SUPFAM" id="SSF53474">
    <property type="entry name" value="alpha/beta-Hydrolases"/>
    <property type="match status" value="1"/>
</dbReference>
<dbReference type="STRING" id="315749.Bcer98_1827"/>
<evidence type="ECO:0000313" key="3">
    <source>
        <dbReference type="Proteomes" id="UP000002300"/>
    </source>
</evidence>
<reference evidence="2 3" key="1">
    <citation type="journal article" date="2008" name="Chem. Biol. Interact.">
        <title>Extending the Bacillus cereus group genomics to putative food-borne pathogens of different toxicity.</title>
        <authorList>
            <person name="Lapidus A."/>
            <person name="Goltsman E."/>
            <person name="Auger S."/>
            <person name="Galleron N."/>
            <person name="Segurens B."/>
            <person name="Dossat C."/>
            <person name="Land M.L."/>
            <person name="Broussolle V."/>
            <person name="Brillard J."/>
            <person name="Guinebretiere M.H."/>
            <person name="Sanchis V."/>
            <person name="Nguen-The C."/>
            <person name="Lereclus D."/>
            <person name="Richardson P."/>
            <person name="Wincker P."/>
            <person name="Weissenbach J."/>
            <person name="Ehrlich S.D."/>
            <person name="Sorokin A."/>
        </authorList>
    </citation>
    <scope>NUCLEOTIDE SEQUENCE [LARGE SCALE GENOMIC DNA]</scope>
    <source>
        <strain evidence="3">DSM 22905 / CIP 110041 / 391-98 / NVH 391-98</strain>
    </source>
</reference>
<keyword evidence="2" id="KW-0378">Hydrolase</keyword>
<dbReference type="RefSeq" id="WP_012094311.1">
    <property type="nucleotide sequence ID" value="NC_009674.1"/>
</dbReference>
<dbReference type="KEGG" id="bcy:Bcer98_1827"/>
<dbReference type="EMBL" id="CP000764">
    <property type="protein sequence ID" value="ABS22121.1"/>
    <property type="molecule type" value="Genomic_DNA"/>
</dbReference>
<dbReference type="eggNOG" id="COG2267">
    <property type="taxonomic scope" value="Bacteria"/>
</dbReference>
<dbReference type="HOGENOM" id="CLU_020336_50_1_9"/>
<dbReference type="PANTHER" id="PTHR43798:SF33">
    <property type="entry name" value="HYDROLASE, PUTATIVE (AFU_ORTHOLOGUE AFUA_2G14860)-RELATED"/>
    <property type="match status" value="1"/>
</dbReference>
<dbReference type="Pfam" id="PF00561">
    <property type="entry name" value="Abhydrolase_1"/>
    <property type="match status" value="1"/>
</dbReference>
<dbReference type="GO" id="GO:0016787">
    <property type="term" value="F:hydrolase activity"/>
    <property type="evidence" value="ECO:0007669"/>
    <property type="project" value="UniProtKB-KW"/>
</dbReference>
<dbReference type="Gene3D" id="3.40.50.1820">
    <property type="entry name" value="alpha/beta hydrolase"/>
    <property type="match status" value="1"/>
</dbReference>
<accession>A7GPR3</accession>
<dbReference type="OrthoDB" id="9796770at2"/>
<gene>
    <name evidence="2" type="ordered locus">Bcer98_1827</name>
</gene>
<dbReference type="InterPro" id="IPR050266">
    <property type="entry name" value="AB_hydrolase_sf"/>
</dbReference>
<evidence type="ECO:0000313" key="2">
    <source>
        <dbReference type="EMBL" id="ABS22121.1"/>
    </source>
</evidence>
<dbReference type="InterPro" id="IPR029058">
    <property type="entry name" value="AB_hydrolase_fold"/>
</dbReference>
<keyword evidence="3" id="KW-1185">Reference proteome</keyword>
<dbReference type="AlphaFoldDB" id="A7GPR3"/>
<feature type="domain" description="AB hydrolase-1" evidence="1">
    <location>
        <begin position="18"/>
        <end position="244"/>
    </location>
</feature>
<proteinExistence type="predicted"/>
<organism evidence="2 3">
    <name type="scientific">Bacillus cytotoxicus (strain DSM 22905 / CIP 110041 / 391-98 / NVH 391-98)</name>
    <dbReference type="NCBI Taxonomy" id="315749"/>
    <lineage>
        <taxon>Bacteria</taxon>
        <taxon>Bacillati</taxon>
        <taxon>Bacillota</taxon>
        <taxon>Bacilli</taxon>
        <taxon>Bacillales</taxon>
        <taxon>Bacillaceae</taxon>
        <taxon>Bacillus</taxon>
        <taxon>Bacillus cereus group</taxon>
    </lineage>
</organism>
<dbReference type="Proteomes" id="UP000002300">
    <property type="component" value="Chromosome"/>
</dbReference>
<dbReference type="ESTHER" id="baccn-a7gpr3">
    <property type="family name" value="6_AlphaBeta_hydrolase"/>
</dbReference>
<dbReference type="PRINTS" id="PR00111">
    <property type="entry name" value="ABHYDROLASE"/>
</dbReference>